<comment type="caution">
    <text evidence="6">The sequence shown here is derived from an EMBL/GenBank/DDBJ whole genome shotgun (WGS) entry which is preliminary data.</text>
</comment>
<dbReference type="SUPFAM" id="SSF50630">
    <property type="entry name" value="Acid proteases"/>
    <property type="match status" value="1"/>
</dbReference>
<sequence length="632" mass="67457">MPLLFLLWAAALHFLVATAASAHLLLPFSRERNIARSTEFAAEIPVAASGHVFVVNATVGTPGQPVSLLLSTSSPHTWVPRADVMPCQTRYDPRIGFYPSDSTDGSNSACAWGIFNSAKSSTYQPAEQVYLEFVVAYSDTINVDGLNFTDTLAVGDVKIEDFSMGVVSSISNNQWIGMLGLGNDGTTNFPRYSPKYRPNFVDRLVSSGKIISPGYSFWLDDAAGSSGKLLLGAVDHAQYEGELVRLNANQPYDPFPSAFRVNLFAVNIYDEKPTKLTDPIVVTLSPSDSFSYLPDTMTESIMAAVGATWNETIKRATIPCNAGTKSTTTNIHFQLEGPDGPVFNVRVSDLIVPAEVSRWEIANSYTTVLPKETCIFGIQKYTAVSANGGPQYNLGSSILRRTYMVFDAYNKDVAIAPIKSKNTNAAAFAQMKQGVIPFEKLGARIPGSRLYCTGETCDAKPPSNTQSSSSGDEDSASSGSGSPGMKTTIVAVVVPIVALALLVPAGFFFWRRRKRQQAARMAAVSQEKVFTTDTEEGGGSDGGDFGFKVTVSGGGQGKRVSTPPELYLGAPGALPIIPEERSSQCWELEGSKVRGATPKSSSGGSYKRGSSGGSGSEKSKRASLLGVAGKFL</sequence>
<evidence type="ECO:0000256" key="3">
    <source>
        <dbReference type="SAM" id="Phobius"/>
    </source>
</evidence>
<dbReference type="AlphaFoldDB" id="A0AAV9G958"/>
<dbReference type="Pfam" id="PF00026">
    <property type="entry name" value="Asp"/>
    <property type="match status" value="1"/>
</dbReference>
<protein>
    <submittedName>
        <fullName evidence="6">Aspartic protease</fullName>
    </submittedName>
</protein>
<evidence type="ECO:0000256" key="1">
    <source>
        <dbReference type="ARBA" id="ARBA00007447"/>
    </source>
</evidence>
<gene>
    <name evidence="6" type="ORF">QBC34DRAFT_416521</name>
</gene>
<dbReference type="InterPro" id="IPR001461">
    <property type="entry name" value="Aspartic_peptidase_A1"/>
</dbReference>
<proteinExistence type="inferred from homology"/>
<comment type="similarity">
    <text evidence="1">Belongs to the peptidase A1 family.</text>
</comment>
<dbReference type="EMBL" id="MU865987">
    <property type="protein sequence ID" value="KAK4443765.1"/>
    <property type="molecule type" value="Genomic_DNA"/>
</dbReference>
<accession>A0AAV9G958</accession>
<keyword evidence="4" id="KW-0732">Signal</keyword>
<organism evidence="6 7">
    <name type="scientific">Podospora aff. communis PSN243</name>
    <dbReference type="NCBI Taxonomy" id="3040156"/>
    <lineage>
        <taxon>Eukaryota</taxon>
        <taxon>Fungi</taxon>
        <taxon>Dikarya</taxon>
        <taxon>Ascomycota</taxon>
        <taxon>Pezizomycotina</taxon>
        <taxon>Sordariomycetes</taxon>
        <taxon>Sordariomycetidae</taxon>
        <taxon>Sordariales</taxon>
        <taxon>Podosporaceae</taxon>
        <taxon>Podospora</taxon>
    </lineage>
</organism>
<feature type="signal peptide" evidence="4">
    <location>
        <begin position="1"/>
        <end position="21"/>
    </location>
</feature>
<dbReference type="PANTHER" id="PTHR47966:SF73">
    <property type="entry name" value="PEPTIDASE A1 DOMAIN-CONTAINING PROTEIN"/>
    <property type="match status" value="1"/>
</dbReference>
<dbReference type="Gene3D" id="2.40.70.10">
    <property type="entry name" value="Acid Proteases"/>
    <property type="match status" value="2"/>
</dbReference>
<feature type="region of interest" description="Disordered" evidence="2">
    <location>
        <begin position="456"/>
        <end position="482"/>
    </location>
</feature>
<dbReference type="GO" id="GO:0004190">
    <property type="term" value="F:aspartic-type endopeptidase activity"/>
    <property type="evidence" value="ECO:0007669"/>
    <property type="project" value="InterPro"/>
</dbReference>
<dbReference type="PRINTS" id="PR00792">
    <property type="entry name" value="PEPSIN"/>
</dbReference>
<dbReference type="PANTHER" id="PTHR47966">
    <property type="entry name" value="BETA-SITE APP-CLEAVING ENZYME, ISOFORM A-RELATED"/>
    <property type="match status" value="1"/>
</dbReference>
<dbReference type="Proteomes" id="UP001321760">
    <property type="component" value="Unassembled WGS sequence"/>
</dbReference>
<keyword evidence="3" id="KW-0472">Membrane</keyword>
<reference evidence="6" key="2">
    <citation type="submission" date="2023-05" db="EMBL/GenBank/DDBJ databases">
        <authorList>
            <consortium name="Lawrence Berkeley National Laboratory"/>
            <person name="Steindorff A."/>
            <person name="Hensen N."/>
            <person name="Bonometti L."/>
            <person name="Westerberg I."/>
            <person name="Brannstrom I.O."/>
            <person name="Guillou S."/>
            <person name="Cros-Aarteil S."/>
            <person name="Calhoun S."/>
            <person name="Haridas S."/>
            <person name="Kuo A."/>
            <person name="Mondo S."/>
            <person name="Pangilinan J."/>
            <person name="Riley R."/>
            <person name="Labutti K."/>
            <person name="Andreopoulos B."/>
            <person name="Lipzen A."/>
            <person name="Chen C."/>
            <person name="Yanf M."/>
            <person name="Daum C."/>
            <person name="Ng V."/>
            <person name="Clum A."/>
            <person name="Ohm R."/>
            <person name="Martin F."/>
            <person name="Silar P."/>
            <person name="Natvig D."/>
            <person name="Lalanne C."/>
            <person name="Gautier V."/>
            <person name="Ament-Velasquez S.L."/>
            <person name="Kruys A."/>
            <person name="Hutchinson M.I."/>
            <person name="Powell A.J."/>
            <person name="Barry K."/>
            <person name="Miller A.N."/>
            <person name="Grigoriev I.V."/>
            <person name="Debuchy R."/>
            <person name="Gladieux P."/>
            <person name="Thoren M.H."/>
            <person name="Johannesson H."/>
        </authorList>
    </citation>
    <scope>NUCLEOTIDE SEQUENCE</scope>
    <source>
        <strain evidence="6">PSN243</strain>
    </source>
</reference>
<keyword evidence="3" id="KW-1133">Transmembrane helix</keyword>
<dbReference type="InterPro" id="IPR033121">
    <property type="entry name" value="PEPTIDASE_A1"/>
</dbReference>
<evidence type="ECO:0000313" key="6">
    <source>
        <dbReference type="EMBL" id="KAK4443765.1"/>
    </source>
</evidence>
<keyword evidence="6" id="KW-0645">Protease</keyword>
<evidence type="ECO:0000256" key="2">
    <source>
        <dbReference type="SAM" id="MobiDB-lite"/>
    </source>
</evidence>
<feature type="region of interest" description="Disordered" evidence="2">
    <location>
        <begin position="588"/>
        <end position="632"/>
    </location>
</feature>
<feature type="compositionally biased region" description="Low complexity" evidence="2">
    <location>
        <begin position="599"/>
        <end position="609"/>
    </location>
</feature>
<keyword evidence="6" id="KW-0378">Hydrolase</keyword>
<dbReference type="PROSITE" id="PS51767">
    <property type="entry name" value="PEPTIDASE_A1"/>
    <property type="match status" value="1"/>
</dbReference>
<evidence type="ECO:0000256" key="4">
    <source>
        <dbReference type="SAM" id="SignalP"/>
    </source>
</evidence>
<dbReference type="GO" id="GO:0006508">
    <property type="term" value="P:proteolysis"/>
    <property type="evidence" value="ECO:0007669"/>
    <property type="project" value="UniProtKB-KW"/>
</dbReference>
<dbReference type="InterPro" id="IPR021109">
    <property type="entry name" value="Peptidase_aspartic_dom_sf"/>
</dbReference>
<feature type="domain" description="Peptidase A1" evidence="5">
    <location>
        <begin position="53"/>
        <end position="416"/>
    </location>
</feature>
<evidence type="ECO:0000259" key="5">
    <source>
        <dbReference type="PROSITE" id="PS51767"/>
    </source>
</evidence>
<keyword evidence="3" id="KW-0812">Transmembrane</keyword>
<keyword evidence="7" id="KW-1185">Reference proteome</keyword>
<reference evidence="6" key="1">
    <citation type="journal article" date="2023" name="Mol. Phylogenet. Evol.">
        <title>Genome-scale phylogeny and comparative genomics of the fungal order Sordariales.</title>
        <authorList>
            <person name="Hensen N."/>
            <person name="Bonometti L."/>
            <person name="Westerberg I."/>
            <person name="Brannstrom I.O."/>
            <person name="Guillou S."/>
            <person name="Cros-Aarteil S."/>
            <person name="Calhoun S."/>
            <person name="Haridas S."/>
            <person name="Kuo A."/>
            <person name="Mondo S."/>
            <person name="Pangilinan J."/>
            <person name="Riley R."/>
            <person name="LaButti K."/>
            <person name="Andreopoulos B."/>
            <person name="Lipzen A."/>
            <person name="Chen C."/>
            <person name="Yan M."/>
            <person name="Daum C."/>
            <person name="Ng V."/>
            <person name="Clum A."/>
            <person name="Steindorff A."/>
            <person name="Ohm R.A."/>
            <person name="Martin F."/>
            <person name="Silar P."/>
            <person name="Natvig D.O."/>
            <person name="Lalanne C."/>
            <person name="Gautier V."/>
            <person name="Ament-Velasquez S.L."/>
            <person name="Kruys A."/>
            <person name="Hutchinson M.I."/>
            <person name="Powell A.J."/>
            <person name="Barry K."/>
            <person name="Miller A.N."/>
            <person name="Grigoriev I.V."/>
            <person name="Debuchy R."/>
            <person name="Gladieux P."/>
            <person name="Hiltunen Thoren M."/>
            <person name="Johannesson H."/>
        </authorList>
    </citation>
    <scope>NUCLEOTIDE SEQUENCE</scope>
    <source>
        <strain evidence="6">PSN243</strain>
    </source>
</reference>
<name>A0AAV9G958_9PEZI</name>
<feature type="chain" id="PRO_5043429318" evidence="4">
    <location>
        <begin position="22"/>
        <end position="632"/>
    </location>
</feature>
<feature type="transmembrane region" description="Helical" evidence="3">
    <location>
        <begin position="489"/>
        <end position="510"/>
    </location>
</feature>
<evidence type="ECO:0000313" key="7">
    <source>
        <dbReference type="Proteomes" id="UP001321760"/>
    </source>
</evidence>